<sequence length="136" mass="15280">MFRSIKVKTKNNAFFMAGIKNPEHELVPTQIQAHKKFGAFSFTHTLYTITLGHYHYTAGRKVFIILETLLHRVVTSILRIEILISTFSGSPSSLGGNIVRSISGKSIGNSCIEIEITIDDVNNMQTIQNTRSRKNK</sequence>
<reference evidence="2" key="1">
    <citation type="submission" date="2015-01" db="EMBL/GenBank/DDBJ databases">
        <authorList>
            <person name="Aksoy S."/>
            <person name="Warren W."/>
            <person name="Wilson R.K."/>
        </authorList>
    </citation>
    <scope>NUCLEOTIDE SEQUENCE [LARGE SCALE GENOMIC DNA]</scope>
    <source>
        <strain evidence="2">IAEA</strain>
    </source>
</reference>
<dbReference type="VEuPathDB" id="VectorBase:GPPI026409"/>
<name>A0A1B0BDA3_9MUSC</name>
<organism evidence="1 2">
    <name type="scientific">Glossina palpalis gambiensis</name>
    <dbReference type="NCBI Taxonomy" id="67801"/>
    <lineage>
        <taxon>Eukaryota</taxon>
        <taxon>Metazoa</taxon>
        <taxon>Ecdysozoa</taxon>
        <taxon>Arthropoda</taxon>
        <taxon>Hexapoda</taxon>
        <taxon>Insecta</taxon>
        <taxon>Pterygota</taxon>
        <taxon>Neoptera</taxon>
        <taxon>Endopterygota</taxon>
        <taxon>Diptera</taxon>
        <taxon>Brachycera</taxon>
        <taxon>Muscomorpha</taxon>
        <taxon>Hippoboscoidea</taxon>
        <taxon>Glossinidae</taxon>
        <taxon>Glossina</taxon>
    </lineage>
</organism>
<evidence type="ECO:0000313" key="1">
    <source>
        <dbReference type="EnsemblMetazoa" id="GPPI026409-PA"/>
    </source>
</evidence>
<evidence type="ECO:0000313" key="2">
    <source>
        <dbReference type="Proteomes" id="UP000092460"/>
    </source>
</evidence>
<dbReference type="Proteomes" id="UP000092460">
    <property type="component" value="Unassembled WGS sequence"/>
</dbReference>
<protein>
    <submittedName>
        <fullName evidence="1">Uncharacterized protein</fullName>
    </submittedName>
</protein>
<proteinExistence type="predicted"/>
<dbReference type="EnsemblMetazoa" id="GPPI026409-RA">
    <property type="protein sequence ID" value="GPPI026409-PA"/>
    <property type="gene ID" value="GPPI026409"/>
</dbReference>
<accession>A0A1B0BDA3</accession>
<keyword evidence="2" id="KW-1185">Reference proteome</keyword>
<dbReference type="EMBL" id="JXJN01012387">
    <property type="status" value="NOT_ANNOTATED_CDS"/>
    <property type="molecule type" value="Genomic_DNA"/>
</dbReference>
<dbReference type="AlphaFoldDB" id="A0A1B0BDA3"/>
<reference evidence="1" key="2">
    <citation type="submission" date="2020-05" db="UniProtKB">
        <authorList>
            <consortium name="EnsemblMetazoa"/>
        </authorList>
    </citation>
    <scope>IDENTIFICATION</scope>
    <source>
        <strain evidence="1">IAEA</strain>
    </source>
</reference>